<sequence>MRARTHLLVISLATLPMLGSCDLAKSELDTKKISRSVAYSLPVFHLNQLPMDTHISTNAFNLFINSLDPAHSYFLQSDIKKFEKDSKNLHKLLRKGDIEFAHEVFNTLMDRLENRMAFTETQLEKGFDVETDETFLWDRKDAPWPKNEAEWDNLWRKRLKNEYVARLVSKQIYPSNTNTVAYIDGQSPSPQFTASTITLANRSVPATADPLLATPATPATPIDPNAMCEVATNLTAVTEPSTNATVVAGYVEAEEDDKLSPEEFILERYKQFQLTMESFDEEMLLQRYLSSFSLVYDPHSDYMSPSSVEDFDINMKLSLVGIGAMLRPDDGSAKIIRLIPGGPAERDGRLKAGDKIVAVAQGKEEPVSILHWPLYKAVRLIRGEKDTTVVLTVIPASDRSGTRTKKIDLVRDEVKLEEQAAKGEVKTLKTDDGQERKFGVITLPDFYADFQATSKNQKDARRASTDVRRLINELTLEGIEGMVLDLRNNGGGSLVEAIETAGLFISSGPIVQVKERNGIQVLPDADPDINYDGPMIVLVNRLSASASEILAAALQDYKRAIIVGDKQTHGKGSVQTLMTLGDRRGSLKLTTAGFYRINGGSTQLKGVTPDIIIPSYLDVMDVGEDSLEHALPWDTIRPAMYRPHNGLSKLVPALADQSRERIDNDDEFKAFLAKRERLKERYETKIVSLSLENRLAEAEAEKELDDIQSGAFLDDEGEEDEKSDIILDETLNILSDLVDMDTMAQNTELIAPNLSGN</sequence>
<dbReference type="SUPFAM" id="SSF50156">
    <property type="entry name" value="PDZ domain-like"/>
    <property type="match status" value="1"/>
</dbReference>
<dbReference type="InterPro" id="IPR029045">
    <property type="entry name" value="ClpP/crotonase-like_dom_sf"/>
</dbReference>
<dbReference type="SMART" id="SM00245">
    <property type="entry name" value="TSPc"/>
    <property type="match status" value="1"/>
</dbReference>
<evidence type="ECO:0000256" key="4">
    <source>
        <dbReference type="ARBA" id="ARBA00022825"/>
    </source>
</evidence>
<name>A0A6C2U8T2_PONDE</name>
<keyword evidence="2 5" id="KW-0645">Protease</keyword>
<comment type="similarity">
    <text evidence="1 5">Belongs to the peptidase S41A family.</text>
</comment>
<keyword evidence="8" id="KW-1185">Reference proteome</keyword>
<keyword evidence="3 5" id="KW-0378">Hydrolase</keyword>
<dbReference type="CDD" id="cd07560">
    <property type="entry name" value="Peptidase_S41_CPP"/>
    <property type="match status" value="1"/>
</dbReference>
<dbReference type="EMBL" id="CAAHFG010000003">
    <property type="protein sequence ID" value="VGO16518.1"/>
    <property type="molecule type" value="Genomic_DNA"/>
</dbReference>
<dbReference type="InterPro" id="IPR004447">
    <property type="entry name" value="Peptidase_S41A"/>
</dbReference>
<dbReference type="GO" id="GO:0004175">
    <property type="term" value="F:endopeptidase activity"/>
    <property type="evidence" value="ECO:0007669"/>
    <property type="project" value="TreeGrafter"/>
</dbReference>
<organism evidence="7 8">
    <name type="scientific">Pontiella desulfatans</name>
    <dbReference type="NCBI Taxonomy" id="2750659"/>
    <lineage>
        <taxon>Bacteria</taxon>
        <taxon>Pseudomonadati</taxon>
        <taxon>Kiritimatiellota</taxon>
        <taxon>Kiritimatiellia</taxon>
        <taxon>Kiritimatiellales</taxon>
        <taxon>Pontiellaceae</taxon>
        <taxon>Pontiella</taxon>
    </lineage>
</organism>
<dbReference type="Proteomes" id="UP000366872">
    <property type="component" value="Unassembled WGS sequence"/>
</dbReference>
<accession>A0A6C2U8T2</accession>
<dbReference type="PANTHER" id="PTHR32060">
    <property type="entry name" value="TAIL-SPECIFIC PROTEASE"/>
    <property type="match status" value="1"/>
</dbReference>
<feature type="domain" description="PDZ" evidence="6">
    <location>
        <begin position="312"/>
        <end position="359"/>
    </location>
</feature>
<evidence type="ECO:0000313" key="7">
    <source>
        <dbReference type="EMBL" id="VGO16518.1"/>
    </source>
</evidence>
<dbReference type="GO" id="GO:0006508">
    <property type="term" value="P:proteolysis"/>
    <property type="evidence" value="ECO:0007669"/>
    <property type="project" value="UniProtKB-KW"/>
</dbReference>
<dbReference type="InterPro" id="IPR020992">
    <property type="entry name" value="Tail_Prtase_C"/>
</dbReference>
<dbReference type="PANTHER" id="PTHR32060:SF22">
    <property type="entry name" value="CARBOXYL-TERMINAL-PROCESSING PEPTIDASE 3, CHLOROPLASTIC"/>
    <property type="match status" value="1"/>
</dbReference>
<evidence type="ECO:0000259" key="6">
    <source>
        <dbReference type="PROSITE" id="PS50106"/>
    </source>
</evidence>
<dbReference type="SUPFAM" id="SSF52096">
    <property type="entry name" value="ClpP/crotonase"/>
    <property type="match status" value="1"/>
</dbReference>
<dbReference type="PROSITE" id="PS51257">
    <property type="entry name" value="PROKAR_LIPOPROTEIN"/>
    <property type="match status" value="1"/>
</dbReference>
<dbReference type="CDD" id="cd06782">
    <property type="entry name" value="cpPDZ_CPP-like"/>
    <property type="match status" value="1"/>
</dbReference>
<dbReference type="PROSITE" id="PS50106">
    <property type="entry name" value="PDZ"/>
    <property type="match status" value="1"/>
</dbReference>
<dbReference type="GO" id="GO:0008236">
    <property type="term" value="F:serine-type peptidase activity"/>
    <property type="evidence" value="ECO:0007669"/>
    <property type="project" value="UniProtKB-KW"/>
</dbReference>
<proteinExistence type="inferred from homology"/>
<dbReference type="Gene3D" id="2.30.42.10">
    <property type="match status" value="1"/>
</dbReference>
<dbReference type="AlphaFoldDB" id="A0A6C2U8T2"/>
<dbReference type="GO" id="GO:0007165">
    <property type="term" value="P:signal transduction"/>
    <property type="evidence" value="ECO:0007669"/>
    <property type="project" value="TreeGrafter"/>
</dbReference>
<protein>
    <submittedName>
        <fullName evidence="7">Tail-specific protease</fullName>
    </submittedName>
</protein>
<keyword evidence="4 5" id="KW-0720">Serine protease</keyword>
<dbReference type="FunFam" id="3.90.226.10:FF:000090">
    <property type="entry name" value="Tail-specific protease"/>
    <property type="match status" value="1"/>
</dbReference>
<gene>
    <name evidence="7" type="primary">prc</name>
    <name evidence="7" type="ORF">PDESU_05109</name>
</gene>
<dbReference type="GO" id="GO:0030288">
    <property type="term" value="C:outer membrane-bounded periplasmic space"/>
    <property type="evidence" value="ECO:0007669"/>
    <property type="project" value="TreeGrafter"/>
</dbReference>
<evidence type="ECO:0000256" key="5">
    <source>
        <dbReference type="RuleBase" id="RU004404"/>
    </source>
</evidence>
<dbReference type="Gene3D" id="3.90.226.10">
    <property type="entry name" value="2-enoyl-CoA Hydratase, Chain A, domain 1"/>
    <property type="match status" value="1"/>
</dbReference>
<evidence type="ECO:0000313" key="8">
    <source>
        <dbReference type="Proteomes" id="UP000366872"/>
    </source>
</evidence>
<dbReference type="Pfam" id="PF17804">
    <property type="entry name" value="TSP_NTD"/>
    <property type="match status" value="2"/>
</dbReference>
<dbReference type="InterPro" id="IPR040573">
    <property type="entry name" value="TSP_N"/>
</dbReference>
<dbReference type="InterPro" id="IPR001478">
    <property type="entry name" value="PDZ"/>
</dbReference>
<dbReference type="Pfam" id="PF03572">
    <property type="entry name" value="Peptidase_S41"/>
    <property type="match status" value="1"/>
</dbReference>
<dbReference type="NCBIfam" id="TIGR00225">
    <property type="entry name" value="prc"/>
    <property type="match status" value="1"/>
</dbReference>
<dbReference type="Pfam" id="PF11818">
    <property type="entry name" value="DUF3340"/>
    <property type="match status" value="1"/>
</dbReference>
<dbReference type="InterPro" id="IPR005151">
    <property type="entry name" value="Tail-specific_protease"/>
</dbReference>
<reference evidence="7 8" key="1">
    <citation type="submission" date="2019-04" db="EMBL/GenBank/DDBJ databases">
        <authorList>
            <person name="Van Vliet M D."/>
        </authorList>
    </citation>
    <scope>NUCLEOTIDE SEQUENCE [LARGE SCALE GENOMIC DNA]</scope>
    <source>
        <strain evidence="7 8">F1</strain>
    </source>
</reference>
<dbReference type="Pfam" id="PF00595">
    <property type="entry name" value="PDZ"/>
    <property type="match status" value="1"/>
</dbReference>
<evidence type="ECO:0000256" key="3">
    <source>
        <dbReference type="ARBA" id="ARBA00022801"/>
    </source>
</evidence>
<evidence type="ECO:0000256" key="1">
    <source>
        <dbReference type="ARBA" id="ARBA00009179"/>
    </source>
</evidence>
<evidence type="ECO:0000256" key="2">
    <source>
        <dbReference type="ARBA" id="ARBA00022670"/>
    </source>
</evidence>
<dbReference type="SMART" id="SM00228">
    <property type="entry name" value="PDZ"/>
    <property type="match status" value="1"/>
</dbReference>
<dbReference type="RefSeq" id="WP_168442590.1">
    <property type="nucleotide sequence ID" value="NZ_CAAHFG010000003.1"/>
</dbReference>
<dbReference type="InterPro" id="IPR036034">
    <property type="entry name" value="PDZ_sf"/>
</dbReference>